<gene>
    <name evidence="2" type="ORF">PPYR_12535</name>
</gene>
<organism evidence="2 3">
    <name type="scientific">Photinus pyralis</name>
    <name type="common">Common eastern firefly</name>
    <name type="synonym">Lampyris pyralis</name>
    <dbReference type="NCBI Taxonomy" id="7054"/>
    <lineage>
        <taxon>Eukaryota</taxon>
        <taxon>Metazoa</taxon>
        <taxon>Ecdysozoa</taxon>
        <taxon>Arthropoda</taxon>
        <taxon>Hexapoda</taxon>
        <taxon>Insecta</taxon>
        <taxon>Pterygota</taxon>
        <taxon>Neoptera</taxon>
        <taxon>Endopterygota</taxon>
        <taxon>Coleoptera</taxon>
        <taxon>Polyphaga</taxon>
        <taxon>Elateriformia</taxon>
        <taxon>Elateroidea</taxon>
        <taxon>Lampyridae</taxon>
        <taxon>Lampyrinae</taxon>
        <taxon>Photinus</taxon>
    </lineage>
</organism>
<evidence type="ECO:0000256" key="1">
    <source>
        <dbReference type="SAM" id="SignalP"/>
    </source>
</evidence>
<dbReference type="Proteomes" id="UP000327044">
    <property type="component" value="Unassembled WGS sequence"/>
</dbReference>
<dbReference type="AlphaFoldDB" id="A0A5N4A6H0"/>
<evidence type="ECO:0008006" key="4">
    <source>
        <dbReference type="Google" id="ProtNLM"/>
    </source>
</evidence>
<proteinExistence type="predicted"/>
<reference evidence="2 3" key="1">
    <citation type="journal article" date="2018" name="Elife">
        <title>Firefly genomes illuminate parallel origins of bioluminescence in beetles.</title>
        <authorList>
            <person name="Fallon T.R."/>
            <person name="Lower S.E."/>
            <person name="Chang C.H."/>
            <person name="Bessho-Uehara M."/>
            <person name="Martin G.J."/>
            <person name="Bewick A.J."/>
            <person name="Behringer M."/>
            <person name="Debat H.J."/>
            <person name="Wong I."/>
            <person name="Day J.C."/>
            <person name="Suvorov A."/>
            <person name="Silva C.J."/>
            <person name="Stanger-Hall K.F."/>
            <person name="Hall D.W."/>
            <person name="Schmitz R.J."/>
            <person name="Nelson D.R."/>
            <person name="Lewis S.M."/>
            <person name="Shigenobu S."/>
            <person name="Bybee S.M."/>
            <person name="Larracuente A.M."/>
            <person name="Oba Y."/>
            <person name="Weng J.K."/>
        </authorList>
    </citation>
    <scope>NUCLEOTIDE SEQUENCE [LARGE SCALE GENOMIC DNA]</scope>
    <source>
        <strain evidence="2">1611_PpyrPB1</strain>
        <tissue evidence="2">Whole body</tissue>
    </source>
</reference>
<dbReference type="EMBL" id="VVIM01000009">
    <property type="protein sequence ID" value="KAB0792915.1"/>
    <property type="molecule type" value="Genomic_DNA"/>
</dbReference>
<keyword evidence="3" id="KW-1185">Reference proteome</keyword>
<name>A0A5N4A6H0_PHOPY</name>
<accession>A0A5N4A6H0</accession>
<sequence length="118" mass="12752">MAKLLCVISFLLVSLTIVNSLTCLTGNCTGPYGSRKCASTQLGEVITCGLPVIGYQAVCSYVITDHPIDGYQEETACDLVPVGPLRSVDLKRCVDEDYKGKVLHCKICDKDLCNSFQA</sequence>
<evidence type="ECO:0000313" key="2">
    <source>
        <dbReference type="EMBL" id="KAB0792915.1"/>
    </source>
</evidence>
<feature type="signal peptide" evidence="1">
    <location>
        <begin position="1"/>
        <end position="20"/>
    </location>
</feature>
<keyword evidence="1" id="KW-0732">Signal</keyword>
<comment type="caution">
    <text evidence="2">The sequence shown here is derived from an EMBL/GenBank/DDBJ whole genome shotgun (WGS) entry which is preliminary data.</text>
</comment>
<dbReference type="OrthoDB" id="6788306at2759"/>
<protein>
    <recommendedName>
        <fullName evidence="4">Protein sleepless</fullName>
    </recommendedName>
</protein>
<dbReference type="InParanoid" id="A0A5N4A6H0"/>
<feature type="chain" id="PRO_5024440407" description="Protein sleepless" evidence="1">
    <location>
        <begin position="21"/>
        <end position="118"/>
    </location>
</feature>
<evidence type="ECO:0000313" key="3">
    <source>
        <dbReference type="Proteomes" id="UP000327044"/>
    </source>
</evidence>